<evidence type="ECO:0000313" key="2">
    <source>
        <dbReference type="EMBL" id="HIU94055.1"/>
    </source>
</evidence>
<evidence type="ECO:0000313" key="3">
    <source>
        <dbReference type="Proteomes" id="UP000824128"/>
    </source>
</evidence>
<feature type="transmembrane region" description="Helical" evidence="1">
    <location>
        <begin position="12"/>
        <end position="33"/>
    </location>
</feature>
<protein>
    <submittedName>
        <fullName evidence="2">DUF3021 domain-containing protein</fullName>
    </submittedName>
</protein>
<keyword evidence="1" id="KW-1133">Transmembrane helix</keyword>
<feature type="transmembrane region" description="Helical" evidence="1">
    <location>
        <begin position="115"/>
        <end position="138"/>
    </location>
</feature>
<dbReference type="Proteomes" id="UP000824128">
    <property type="component" value="Unassembled WGS sequence"/>
</dbReference>
<reference evidence="2" key="1">
    <citation type="submission" date="2020-10" db="EMBL/GenBank/DDBJ databases">
        <authorList>
            <person name="Gilroy R."/>
        </authorList>
    </citation>
    <scope>NUCLEOTIDE SEQUENCE</scope>
    <source>
        <strain evidence="2">ChiGjej2B2-16831</strain>
    </source>
</reference>
<dbReference type="EMBL" id="DVNZ01000088">
    <property type="protein sequence ID" value="HIU94055.1"/>
    <property type="molecule type" value="Genomic_DNA"/>
</dbReference>
<keyword evidence="1" id="KW-0812">Transmembrane</keyword>
<accession>A0A9D1N388</accession>
<dbReference type="AlphaFoldDB" id="A0A9D1N388"/>
<evidence type="ECO:0000256" key="1">
    <source>
        <dbReference type="SAM" id="Phobius"/>
    </source>
</evidence>
<feature type="transmembrane region" description="Helical" evidence="1">
    <location>
        <begin position="89"/>
        <end position="109"/>
    </location>
</feature>
<comment type="caution">
    <text evidence="2">The sequence shown here is derived from an EMBL/GenBank/DDBJ whole genome shotgun (WGS) entry which is preliminary data.</text>
</comment>
<sequence length="156" mass="17350">MHLKRELLRRCLIGAPAGLAIGTAITIILSFFIGDGRYHAVVPAFAAECGCELNAVAIQALCSLLYGAALSGASVIWQVERWSILRQTVTHLLVCSTAMFPTAYCLYWMERSMAGVLQYVGVFLIIYLAIWLSMYLSYRRRIRQINDRLRAADGAS</sequence>
<dbReference type="Pfam" id="PF11457">
    <property type="entry name" value="DUF3021"/>
    <property type="match status" value="1"/>
</dbReference>
<organism evidence="2 3">
    <name type="scientific">Candidatus Aphodomorpha intestinavium</name>
    <dbReference type="NCBI Taxonomy" id="2840672"/>
    <lineage>
        <taxon>Bacteria</taxon>
        <taxon>Bacillati</taxon>
        <taxon>Bacillota</taxon>
        <taxon>Clostridia</taxon>
        <taxon>Eubacteriales</taxon>
        <taxon>Candidatus Aphodomorpha</taxon>
    </lineage>
</organism>
<name>A0A9D1N388_9FIRM</name>
<feature type="transmembrane region" description="Helical" evidence="1">
    <location>
        <begin position="53"/>
        <end position="77"/>
    </location>
</feature>
<proteinExistence type="predicted"/>
<gene>
    <name evidence="2" type="ORF">IAD24_02735</name>
</gene>
<reference evidence="2" key="2">
    <citation type="journal article" date="2021" name="PeerJ">
        <title>Extensive microbial diversity within the chicken gut microbiome revealed by metagenomics and culture.</title>
        <authorList>
            <person name="Gilroy R."/>
            <person name="Ravi A."/>
            <person name="Getino M."/>
            <person name="Pursley I."/>
            <person name="Horton D.L."/>
            <person name="Alikhan N.F."/>
            <person name="Baker D."/>
            <person name="Gharbi K."/>
            <person name="Hall N."/>
            <person name="Watson M."/>
            <person name="Adriaenssens E.M."/>
            <person name="Foster-Nyarko E."/>
            <person name="Jarju S."/>
            <person name="Secka A."/>
            <person name="Antonio M."/>
            <person name="Oren A."/>
            <person name="Chaudhuri R.R."/>
            <person name="La Ragione R."/>
            <person name="Hildebrand F."/>
            <person name="Pallen M.J."/>
        </authorList>
    </citation>
    <scope>NUCLEOTIDE SEQUENCE</scope>
    <source>
        <strain evidence="2">ChiGjej2B2-16831</strain>
    </source>
</reference>
<dbReference type="InterPro" id="IPR021560">
    <property type="entry name" value="DUF3021"/>
</dbReference>
<keyword evidence="1" id="KW-0472">Membrane</keyword>